<dbReference type="EMBL" id="CAUJNA010000108">
    <property type="protein sequence ID" value="CAJ1371979.1"/>
    <property type="molecule type" value="Genomic_DNA"/>
</dbReference>
<evidence type="ECO:0000313" key="1">
    <source>
        <dbReference type="EMBL" id="CAJ1371979.1"/>
    </source>
</evidence>
<proteinExistence type="predicted"/>
<sequence length="276" mass="30319">MEGKVQPPIDLVPLSGLGLGQEAMVLLLPAGPHYSTWRLPGILMEPVPDKTVSQLPQDWPSSLGEARAIQITVQGKPSDIQNALHIVLRMMEDASALRDAAGMRRSLGLAVQLTPTALAELHKHRGQRLKALCRNCPSRLRASLAFQRLTGTTDVAMSNCILCQSVGLPEALHAALPQVGDLLRAVVAGPVTQPDVMPAVVGDYSLWVWLKSLDGGAGQLLVYCSRLNELFQDISQLQTVQRGPNGEMPHPGFFEALGVQRDDHRDMFRRWFRERF</sequence>
<name>A0AA36HP81_9DINO</name>
<dbReference type="AlphaFoldDB" id="A0AA36HP81"/>
<protein>
    <submittedName>
        <fullName evidence="1">Uncharacterized protein</fullName>
    </submittedName>
</protein>
<evidence type="ECO:0000313" key="2">
    <source>
        <dbReference type="Proteomes" id="UP001178507"/>
    </source>
</evidence>
<keyword evidence="2" id="KW-1185">Reference proteome</keyword>
<dbReference type="Proteomes" id="UP001178507">
    <property type="component" value="Unassembled WGS sequence"/>
</dbReference>
<accession>A0AA36HP81</accession>
<gene>
    <name evidence="1" type="ORF">EVOR1521_LOCUS2146</name>
</gene>
<organism evidence="1 2">
    <name type="scientific">Effrenium voratum</name>
    <dbReference type="NCBI Taxonomy" id="2562239"/>
    <lineage>
        <taxon>Eukaryota</taxon>
        <taxon>Sar</taxon>
        <taxon>Alveolata</taxon>
        <taxon>Dinophyceae</taxon>
        <taxon>Suessiales</taxon>
        <taxon>Symbiodiniaceae</taxon>
        <taxon>Effrenium</taxon>
    </lineage>
</organism>
<reference evidence="1" key="1">
    <citation type="submission" date="2023-08" db="EMBL/GenBank/DDBJ databases">
        <authorList>
            <person name="Chen Y."/>
            <person name="Shah S."/>
            <person name="Dougan E. K."/>
            <person name="Thang M."/>
            <person name="Chan C."/>
        </authorList>
    </citation>
    <scope>NUCLEOTIDE SEQUENCE</scope>
</reference>
<comment type="caution">
    <text evidence="1">The sequence shown here is derived from an EMBL/GenBank/DDBJ whole genome shotgun (WGS) entry which is preliminary data.</text>
</comment>